<reference evidence="2 3" key="1">
    <citation type="journal article" date="2018" name="Sci. Rep.">
        <title>Rhizobium tumorigenes sp. nov., a novel plant tumorigenic bacterium isolated from cane gall tumors on thornless blackberry.</title>
        <authorList>
            <person name="Kuzmanovi N."/>
            <person name="Smalla K."/>
            <person name="Gronow S."/>
            <person name="PuBawska J."/>
        </authorList>
    </citation>
    <scope>NUCLEOTIDE SEQUENCE [LARGE SCALE GENOMIC DNA]</scope>
    <source>
        <strain evidence="2 3">CCBAU 85046</strain>
    </source>
</reference>
<organism evidence="2 3">
    <name type="scientific">Rhizobium tubonense</name>
    <dbReference type="NCBI Taxonomy" id="484088"/>
    <lineage>
        <taxon>Bacteria</taxon>
        <taxon>Pseudomonadati</taxon>
        <taxon>Pseudomonadota</taxon>
        <taxon>Alphaproteobacteria</taxon>
        <taxon>Hyphomicrobiales</taxon>
        <taxon>Rhizobiaceae</taxon>
        <taxon>Rhizobium/Agrobacterium group</taxon>
        <taxon>Rhizobium</taxon>
    </lineage>
</organism>
<comment type="caution">
    <text evidence="2">The sequence shown here is derived from an EMBL/GenBank/DDBJ whole genome shotgun (WGS) entry which is preliminary data.</text>
</comment>
<keyword evidence="1" id="KW-1133">Transmembrane helix</keyword>
<dbReference type="Proteomes" id="UP000248925">
    <property type="component" value="Unassembled WGS sequence"/>
</dbReference>
<evidence type="ECO:0000313" key="3">
    <source>
        <dbReference type="Proteomes" id="UP000248925"/>
    </source>
</evidence>
<gene>
    <name evidence="2" type="ORF">CPY51_30595</name>
</gene>
<accession>A0A2W4C2J8</accession>
<name>A0A2W4C2J8_9HYPH</name>
<sequence length="94" mass="10836">MGVQMQYVMAAVIGVGGGFLAFCLLGPLIEWFHRPRVVSSATSENERRFRSVFSIMDEARRQSLIKYYADKFGCNADQAMMHAVQEWKRDANRW</sequence>
<proteinExistence type="predicted"/>
<dbReference type="EMBL" id="PCDP01000077">
    <property type="protein sequence ID" value="PZM07862.1"/>
    <property type="molecule type" value="Genomic_DNA"/>
</dbReference>
<dbReference type="AlphaFoldDB" id="A0A2W4C2J8"/>
<evidence type="ECO:0000313" key="2">
    <source>
        <dbReference type="EMBL" id="PZM07862.1"/>
    </source>
</evidence>
<evidence type="ECO:0000256" key="1">
    <source>
        <dbReference type="SAM" id="Phobius"/>
    </source>
</evidence>
<feature type="transmembrane region" description="Helical" evidence="1">
    <location>
        <begin position="6"/>
        <end position="29"/>
    </location>
</feature>
<protein>
    <submittedName>
        <fullName evidence="2">Uncharacterized protein</fullName>
    </submittedName>
</protein>
<keyword evidence="1" id="KW-0812">Transmembrane</keyword>
<keyword evidence="1" id="KW-0472">Membrane</keyword>
<keyword evidence="3" id="KW-1185">Reference proteome</keyword>
<dbReference type="OrthoDB" id="8404093at2"/>